<dbReference type="AlphaFoldDB" id="A0A2H1VCF2"/>
<dbReference type="EMBL" id="ODYU01001813">
    <property type="protein sequence ID" value="SOQ38528.1"/>
    <property type="molecule type" value="Genomic_DNA"/>
</dbReference>
<accession>A0A2H1VCF2</accession>
<protein>
    <submittedName>
        <fullName evidence="1">SFRICE_022389</fullName>
    </submittedName>
</protein>
<reference evidence="1" key="1">
    <citation type="submission" date="2016-07" db="EMBL/GenBank/DDBJ databases">
        <authorList>
            <person name="Bretaudeau A."/>
        </authorList>
    </citation>
    <scope>NUCLEOTIDE SEQUENCE</scope>
    <source>
        <strain evidence="1">Rice</strain>
        <tissue evidence="1">Whole body</tissue>
    </source>
</reference>
<organism evidence="1">
    <name type="scientific">Spodoptera frugiperda</name>
    <name type="common">Fall armyworm</name>
    <dbReference type="NCBI Taxonomy" id="7108"/>
    <lineage>
        <taxon>Eukaryota</taxon>
        <taxon>Metazoa</taxon>
        <taxon>Ecdysozoa</taxon>
        <taxon>Arthropoda</taxon>
        <taxon>Hexapoda</taxon>
        <taxon>Insecta</taxon>
        <taxon>Pterygota</taxon>
        <taxon>Neoptera</taxon>
        <taxon>Endopterygota</taxon>
        <taxon>Lepidoptera</taxon>
        <taxon>Glossata</taxon>
        <taxon>Ditrysia</taxon>
        <taxon>Noctuoidea</taxon>
        <taxon>Noctuidae</taxon>
        <taxon>Amphipyrinae</taxon>
        <taxon>Spodoptera</taxon>
    </lineage>
</organism>
<proteinExistence type="predicted"/>
<evidence type="ECO:0000313" key="1">
    <source>
        <dbReference type="EMBL" id="SOQ38528.1"/>
    </source>
</evidence>
<gene>
    <name evidence="1" type="ORF">SFRICE_022389</name>
</gene>
<name>A0A2H1VCF2_SPOFR</name>
<sequence>MVKSGCTLYSDITCRNILNKNVVSYLTHISDPTDDVIIMWYELQKATLRPAISNTHNRKKNKFTSQTEIIRRTSISISIWTASMVDWSQLRQVRARGLGFDSWVGQSTAGLFSVFRKFLSSSTKSGIVPNSVIPKQ</sequence>